<evidence type="ECO:0000256" key="3">
    <source>
        <dbReference type="ARBA" id="ARBA00022614"/>
    </source>
</evidence>
<feature type="chain" id="PRO_5043349338" description="non-specific serine/threonine protein kinase" evidence="11">
    <location>
        <begin position="20"/>
        <end position="584"/>
    </location>
</feature>
<comment type="catalytic activity">
    <reaction evidence="10">
        <text>L-seryl-[protein] + ATP = O-phospho-L-seryl-[protein] + ADP + H(+)</text>
        <dbReference type="Rhea" id="RHEA:17989"/>
        <dbReference type="Rhea" id="RHEA-COMP:9863"/>
        <dbReference type="Rhea" id="RHEA-COMP:11604"/>
        <dbReference type="ChEBI" id="CHEBI:15378"/>
        <dbReference type="ChEBI" id="CHEBI:29999"/>
        <dbReference type="ChEBI" id="CHEBI:30616"/>
        <dbReference type="ChEBI" id="CHEBI:83421"/>
        <dbReference type="ChEBI" id="CHEBI:456216"/>
        <dbReference type="EC" id="2.7.11.1"/>
    </reaction>
</comment>
<keyword evidence="5 11" id="KW-0732">Signal</keyword>
<dbReference type="GO" id="GO:0016020">
    <property type="term" value="C:membrane"/>
    <property type="evidence" value="ECO:0007669"/>
    <property type="project" value="UniProtKB-SubCell"/>
</dbReference>
<dbReference type="PRINTS" id="PR00019">
    <property type="entry name" value="LEURICHRPT"/>
</dbReference>
<evidence type="ECO:0000256" key="8">
    <source>
        <dbReference type="ARBA" id="ARBA00023136"/>
    </source>
</evidence>
<feature type="domain" description="Malectin-like" evidence="13">
    <location>
        <begin position="27"/>
        <end position="347"/>
    </location>
</feature>
<reference evidence="14" key="1">
    <citation type="journal article" date="2018" name="DNA Res.">
        <title>Multiple hybrid de novo genome assembly of finger millet, an orphan allotetraploid crop.</title>
        <authorList>
            <person name="Hatakeyama M."/>
            <person name="Aluri S."/>
            <person name="Balachadran M.T."/>
            <person name="Sivarajan S.R."/>
            <person name="Patrignani A."/>
            <person name="Gruter S."/>
            <person name="Poveda L."/>
            <person name="Shimizu-Inatsugi R."/>
            <person name="Baeten J."/>
            <person name="Francoijs K.J."/>
            <person name="Nataraja K.N."/>
            <person name="Reddy Y.A.N."/>
            <person name="Phadnis S."/>
            <person name="Ravikumar R.L."/>
            <person name="Schlapbach R."/>
            <person name="Sreeman S.M."/>
            <person name="Shimizu K.K."/>
        </authorList>
    </citation>
    <scope>NUCLEOTIDE SEQUENCE</scope>
</reference>
<keyword evidence="4" id="KW-0812">Transmembrane</keyword>
<comment type="subcellular location">
    <subcellularLocation>
        <location evidence="1">Membrane</location>
        <topology evidence="1">Single-pass membrane protein</topology>
    </subcellularLocation>
</comment>
<evidence type="ECO:0000256" key="11">
    <source>
        <dbReference type="SAM" id="SignalP"/>
    </source>
</evidence>
<keyword evidence="15" id="KW-1185">Reference proteome</keyword>
<keyword evidence="8" id="KW-0472">Membrane</keyword>
<keyword evidence="7" id="KW-1133">Transmembrane helix</keyword>
<evidence type="ECO:0000313" key="15">
    <source>
        <dbReference type="Proteomes" id="UP001054889"/>
    </source>
</evidence>
<evidence type="ECO:0000313" key="14">
    <source>
        <dbReference type="EMBL" id="GJM96028.1"/>
    </source>
</evidence>
<dbReference type="SUPFAM" id="SSF52058">
    <property type="entry name" value="L domain-like"/>
    <property type="match status" value="1"/>
</dbReference>
<dbReference type="InterPro" id="IPR001611">
    <property type="entry name" value="Leu-rich_rpt"/>
</dbReference>
<dbReference type="SUPFAM" id="SSF56112">
    <property type="entry name" value="Protein kinase-like (PK-like)"/>
    <property type="match status" value="1"/>
</dbReference>
<proteinExistence type="predicted"/>
<dbReference type="Pfam" id="PF13855">
    <property type="entry name" value="LRR_8"/>
    <property type="match status" value="1"/>
</dbReference>
<evidence type="ECO:0000259" key="12">
    <source>
        <dbReference type="Pfam" id="PF07714"/>
    </source>
</evidence>
<gene>
    <name evidence="14" type="primary">ga12832</name>
    <name evidence="14" type="ORF">PR202_ga12832</name>
</gene>
<dbReference type="EC" id="2.7.11.1" evidence="2"/>
<keyword evidence="6" id="KW-0677">Repeat</keyword>
<protein>
    <recommendedName>
        <fullName evidence="2">non-specific serine/threonine protein kinase</fullName>
        <ecNumber evidence="2">2.7.11.1</ecNumber>
    </recommendedName>
</protein>
<dbReference type="InterPro" id="IPR001245">
    <property type="entry name" value="Ser-Thr/Tyr_kinase_cat_dom"/>
</dbReference>
<dbReference type="PROSITE" id="PS51450">
    <property type="entry name" value="LRR"/>
    <property type="match status" value="1"/>
</dbReference>
<dbReference type="InterPro" id="IPR011009">
    <property type="entry name" value="Kinase-like_dom_sf"/>
</dbReference>
<feature type="signal peptide" evidence="11">
    <location>
        <begin position="1"/>
        <end position="19"/>
    </location>
</feature>
<dbReference type="Pfam" id="PF12819">
    <property type="entry name" value="Malectin_like"/>
    <property type="match status" value="1"/>
</dbReference>
<evidence type="ECO:0000256" key="5">
    <source>
        <dbReference type="ARBA" id="ARBA00022729"/>
    </source>
</evidence>
<organism evidence="14 15">
    <name type="scientific">Eleusine coracana subsp. coracana</name>
    <dbReference type="NCBI Taxonomy" id="191504"/>
    <lineage>
        <taxon>Eukaryota</taxon>
        <taxon>Viridiplantae</taxon>
        <taxon>Streptophyta</taxon>
        <taxon>Embryophyta</taxon>
        <taxon>Tracheophyta</taxon>
        <taxon>Spermatophyta</taxon>
        <taxon>Magnoliopsida</taxon>
        <taxon>Liliopsida</taxon>
        <taxon>Poales</taxon>
        <taxon>Poaceae</taxon>
        <taxon>PACMAD clade</taxon>
        <taxon>Chloridoideae</taxon>
        <taxon>Cynodonteae</taxon>
        <taxon>Eleusininae</taxon>
        <taxon>Eleusine</taxon>
    </lineage>
</organism>
<accession>A0AAV5CD65</accession>
<evidence type="ECO:0000256" key="4">
    <source>
        <dbReference type="ARBA" id="ARBA00022692"/>
    </source>
</evidence>
<dbReference type="PANTHER" id="PTHR45631">
    <property type="entry name" value="OS07G0107800 PROTEIN-RELATED"/>
    <property type="match status" value="1"/>
</dbReference>
<dbReference type="Pfam" id="PF07714">
    <property type="entry name" value="PK_Tyr_Ser-Thr"/>
    <property type="match status" value="1"/>
</dbReference>
<evidence type="ECO:0000256" key="6">
    <source>
        <dbReference type="ARBA" id="ARBA00022737"/>
    </source>
</evidence>
<evidence type="ECO:0000259" key="13">
    <source>
        <dbReference type="Pfam" id="PF12819"/>
    </source>
</evidence>
<name>A0AAV5CD65_ELECO</name>
<dbReference type="EMBL" id="BQKI01000006">
    <property type="protein sequence ID" value="GJM96028.1"/>
    <property type="molecule type" value="Genomic_DNA"/>
</dbReference>
<comment type="catalytic activity">
    <reaction evidence="9">
        <text>L-threonyl-[protein] + ATP = O-phospho-L-threonyl-[protein] + ADP + H(+)</text>
        <dbReference type="Rhea" id="RHEA:46608"/>
        <dbReference type="Rhea" id="RHEA-COMP:11060"/>
        <dbReference type="Rhea" id="RHEA-COMP:11605"/>
        <dbReference type="ChEBI" id="CHEBI:15378"/>
        <dbReference type="ChEBI" id="CHEBI:30013"/>
        <dbReference type="ChEBI" id="CHEBI:30616"/>
        <dbReference type="ChEBI" id="CHEBI:61977"/>
        <dbReference type="ChEBI" id="CHEBI:456216"/>
        <dbReference type="EC" id="2.7.11.1"/>
    </reaction>
</comment>
<dbReference type="FunFam" id="3.80.10.10:FF:000129">
    <property type="entry name" value="Leucine-rich repeat receptor-like kinase"/>
    <property type="match status" value="1"/>
</dbReference>
<dbReference type="InterPro" id="IPR024788">
    <property type="entry name" value="Malectin-like_Carb-bd_dom"/>
</dbReference>
<evidence type="ECO:0000256" key="7">
    <source>
        <dbReference type="ARBA" id="ARBA00022989"/>
    </source>
</evidence>
<feature type="domain" description="Serine-threonine/tyrosine-protein kinase catalytic" evidence="12">
    <location>
        <begin position="458"/>
        <end position="549"/>
    </location>
</feature>
<dbReference type="Proteomes" id="UP001054889">
    <property type="component" value="Unassembled WGS sequence"/>
</dbReference>
<reference evidence="14" key="2">
    <citation type="submission" date="2021-12" db="EMBL/GenBank/DDBJ databases">
        <title>Resequencing data analysis of finger millet.</title>
        <authorList>
            <person name="Hatakeyama M."/>
            <person name="Aluri S."/>
            <person name="Balachadran M.T."/>
            <person name="Sivarajan S.R."/>
            <person name="Poveda L."/>
            <person name="Shimizu-Inatsugi R."/>
            <person name="Schlapbach R."/>
            <person name="Sreeman S.M."/>
            <person name="Shimizu K.K."/>
        </authorList>
    </citation>
    <scope>NUCLEOTIDE SEQUENCE</scope>
</reference>
<evidence type="ECO:0000256" key="10">
    <source>
        <dbReference type="ARBA" id="ARBA00048679"/>
    </source>
</evidence>
<evidence type="ECO:0000256" key="1">
    <source>
        <dbReference type="ARBA" id="ARBA00004167"/>
    </source>
</evidence>
<evidence type="ECO:0000256" key="2">
    <source>
        <dbReference type="ARBA" id="ARBA00012513"/>
    </source>
</evidence>
<dbReference type="AlphaFoldDB" id="A0AAV5CD65"/>
<dbReference type="InterPro" id="IPR032675">
    <property type="entry name" value="LRR_dom_sf"/>
</dbReference>
<keyword evidence="3" id="KW-0433">Leucine-rich repeat</keyword>
<evidence type="ECO:0000256" key="9">
    <source>
        <dbReference type="ARBA" id="ARBA00047899"/>
    </source>
</evidence>
<sequence>MAPFFALFCLLIPSVLVLGQQPGFLSIDCGLDATYSGYKDPNRGIFYVSDEPYVDAGENHMVAAEYQGPDNRYLQTLRSFPSGLRNCYSLPTKTGDKYIVRMEIFYGNYDGKNSSSSIEFDLHLGPDYWETATPDHTYEALFVAWAAWTPVCLVNAGRGTPFVSSVELRPLGALYPPVSPDLSLSLWSRQSLGPNVVFTRYPDDTYDRYWWSMEKIYPLWANLSTMGSVQPDPDFMQPLTVLQTAVAAGGNDTILTITWQENKRSDSFMVFLHFADFQNTQLRQFGIYLNGNRLGASNKPHNPTFMAASCVYASMYRANDGSYNITLAATSMSMLPPMLNALEVYTIIANDSPITFPNDFDAIMAIKYEYGVKKNWMGDPCFPARYAWEGIKCSNTSGNTMRITSLDLSSSKLSGVVSTNFTLLTALQNLDLSYNNLSGSIPDSLPSLSSLQVLYFLTGRLTESSDVYCFGIVLLEIATGEPPILPGNGHIVQRVKQMISTGDIRFIADASLRGAYDVSSMWKVLDIAVMCTADSAAQRPTMAAVIAQLRESLALEEAREDSTIWPSQGSNIEAMASTFGPLAR</sequence>
<comment type="caution">
    <text evidence="14">The sequence shown here is derived from an EMBL/GenBank/DDBJ whole genome shotgun (WGS) entry which is preliminary data.</text>
</comment>
<dbReference type="Gene3D" id="3.80.10.10">
    <property type="entry name" value="Ribonuclease Inhibitor"/>
    <property type="match status" value="1"/>
</dbReference>
<dbReference type="PANTHER" id="PTHR45631:SF6">
    <property type="entry name" value="OS09G0352000 PROTEIN"/>
    <property type="match status" value="1"/>
</dbReference>
<dbReference type="GO" id="GO:0004672">
    <property type="term" value="F:protein kinase activity"/>
    <property type="evidence" value="ECO:0007669"/>
    <property type="project" value="InterPro"/>
</dbReference>